<dbReference type="GO" id="GO:0005764">
    <property type="term" value="C:lysosome"/>
    <property type="evidence" value="ECO:0007669"/>
    <property type="project" value="TreeGrafter"/>
</dbReference>
<organism evidence="1 2">
    <name type="scientific">Oedothorax gibbosus</name>
    <dbReference type="NCBI Taxonomy" id="931172"/>
    <lineage>
        <taxon>Eukaryota</taxon>
        <taxon>Metazoa</taxon>
        <taxon>Ecdysozoa</taxon>
        <taxon>Arthropoda</taxon>
        <taxon>Chelicerata</taxon>
        <taxon>Arachnida</taxon>
        <taxon>Araneae</taxon>
        <taxon>Araneomorphae</taxon>
        <taxon>Entelegynae</taxon>
        <taxon>Araneoidea</taxon>
        <taxon>Linyphiidae</taxon>
        <taxon>Erigoninae</taxon>
        <taxon>Oedothorax</taxon>
    </lineage>
</organism>
<evidence type="ECO:0008006" key="3">
    <source>
        <dbReference type="Google" id="ProtNLM"/>
    </source>
</evidence>
<dbReference type="GO" id="GO:0005770">
    <property type="term" value="C:late endosome"/>
    <property type="evidence" value="ECO:0007669"/>
    <property type="project" value="TreeGrafter"/>
</dbReference>
<keyword evidence="2" id="KW-1185">Reference proteome</keyword>
<dbReference type="EMBL" id="JAFNEN010000349">
    <property type="protein sequence ID" value="KAG8185047.1"/>
    <property type="molecule type" value="Genomic_DNA"/>
</dbReference>
<dbReference type="GO" id="GO:0000724">
    <property type="term" value="P:double-strand break repair via homologous recombination"/>
    <property type="evidence" value="ECO:0007669"/>
    <property type="project" value="InterPro"/>
</dbReference>
<dbReference type="PANTHER" id="PTHR16120:SF0">
    <property type="entry name" value="AP-5 COMPLEX SUBUNIT SIGMA-1"/>
    <property type="match status" value="1"/>
</dbReference>
<evidence type="ECO:0000313" key="2">
    <source>
        <dbReference type="Proteomes" id="UP000827092"/>
    </source>
</evidence>
<dbReference type="InterPro" id="IPR011012">
    <property type="entry name" value="Longin-like_dom_sf"/>
</dbReference>
<accession>A0AAV6UKW3</accession>
<dbReference type="GO" id="GO:0016197">
    <property type="term" value="P:endosomal transport"/>
    <property type="evidence" value="ECO:0007669"/>
    <property type="project" value="InterPro"/>
</dbReference>
<dbReference type="Proteomes" id="UP000827092">
    <property type="component" value="Unassembled WGS sequence"/>
</dbReference>
<evidence type="ECO:0000313" key="1">
    <source>
        <dbReference type="EMBL" id="KAG8185047.1"/>
    </source>
</evidence>
<dbReference type="SUPFAM" id="SSF64356">
    <property type="entry name" value="SNARE-like"/>
    <property type="match status" value="1"/>
</dbReference>
<dbReference type="PANTHER" id="PTHR16120">
    <property type="entry name" value="AP-5 COMPLEX SUBUNIT SIGMA-1"/>
    <property type="match status" value="1"/>
</dbReference>
<dbReference type="InterPro" id="IPR029392">
    <property type="entry name" value="AP-5_subunit_s1"/>
</dbReference>
<dbReference type="AlphaFoldDB" id="A0AAV6UKW3"/>
<comment type="caution">
    <text evidence="1">The sequence shown here is derived from an EMBL/GenBank/DDBJ whole genome shotgun (WGS) entry which is preliminary data.</text>
</comment>
<reference evidence="1 2" key="1">
    <citation type="journal article" date="2022" name="Nat. Ecol. Evol.">
        <title>A masculinizing supergene underlies an exaggerated male reproductive morph in a spider.</title>
        <authorList>
            <person name="Hendrickx F."/>
            <person name="De Corte Z."/>
            <person name="Sonet G."/>
            <person name="Van Belleghem S.M."/>
            <person name="Kostlbacher S."/>
            <person name="Vangestel C."/>
        </authorList>
    </citation>
    <scope>NUCLEOTIDE SEQUENCE [LARGE SCALE GENOMIC DNA]</scope>
    <source>
        <strain evidence="1">W744_W776</strain>
    </source>
</reference>
<dbReference type="Gene3D" id="3.30.450.60">
    <property type="match status" value="1"/>
</dbReference>
<gene>
    <name evidence="1" type="ORF">JTE90_017068</name>
</gene>
<protein>
    <recommendedName>
        <fullName evidence="3">AP-5 complex subunit sigma-1</fullName>
    </recommendedName>
</protein>
<name>A0AAV6UKW3_9ARAC</name>
<dbReference type="GO" id="GO:0030119">
    <property type="term" value="C:AP-type membrane coat adaptor complex"/>
    <property type="evidence" value="ECO:0007669"/>
    <property type="project" value="InterPro"/>
</dbReference>
<proteinExistence type="predicted"/>
<dbReference type="Pfam" id="PF15001">
    <property type="entry name" value="AP-5_subunit_s1"/>
    <property type="match status" value="1"/>
</dbReference>
<dbReference type="GO" id="GO:0005829">
    <property type="term" value="C:cytosol"/>
    <property type="evidence" value="ECO:0007669"/>
    <property type="project" value="TreeGrafter"/>
</dbReference>
<sequence>MVNSFVISDLNSQVLYSSVFNFVDDAGSREELLNSIVQRVKKEFDFNTSVSSSNRMDFSDSSALDIESKGIFNLKIQDSHKPVVWHSYCGCLFILVCENTENRILAASTLFFLIRTLRDFLPKMTSNSSELVFKADVVSLIANTFLPNGQLLFMNNQANQQLIKEIQKALR</sequence>